<dbReference type="EMBL" id="STGY01000001">
    <property type="protein sequence ID" value="THV43526.1"/>
    <property type="molecule type" value="Genomic_DNA"/>
</dbReference>
<protein>
    <submittedName>
        <fullName evidence="3">Uncharacterized protein</fullName>
    </submittedName>
</protein>
<dbReference type="AlphaFoldDB" id="A0A4V4HSZ0"/>
<organism evidence="3 4">
    <name type="scientific">Glycomyces buryatensis</name>
    <dbReference type="NCBI Taxonomy" id="2570927"/>
    <lineage>
        <taxon>Bacteria</taxon>
        <taxon>Bacillati</taxon>
        <taxon>Actinomycetota</taxon>
        <taxon>Actinomycetes</taxon>
        <taxon>Glycomycetales</taxon>
        <taxon>Glycomycetaceae</taxon>
        <taxon>Glycomyces</taxon>
    </lineage>
</organism>
<reference evidence="4" key="1">
    <citation type="submission" date="2019-04" db="EMBL/GenBank/DDBJ databases">
        <title>Nocardioides xinjiangensis sp. nov.</title>
        <authorList>
            <person name="Liu S."/>
        </authorList>
    </citation>
    <scope>NUCLEOTIDE SEQUENCE [LARGE SCALE GENOMIC DNA]</scope>
    <source>
        <strain evidence="4">18</strain>
    </source>
</reference>
<evidence type="ECO:0000313" key="4">
    <source>
        <dbReference type="Proteomes" id="UP000308760"/>
    </source>
</evidence>
<feature type="compositionally biased region" description="Polar residues" evidence="1">
    <location>
        <begin position="195"/>
        <end position="206"/>
    </location>
</feature>
<accession>A0A4V4HSZ0</accession>
<feature type="transmembrane region" description="Helical" evidence="2">
    <location>
        <begin position="138"/>
        <end position="159"/>
    </location>
</feature>
<gene>
    <name evidence="3" type="ORF">FAB82_00220</name>
</gene>
<proteinExistence type="predicted"/>
<dbReference type="OrthoDB" id="5192093at2"/>
<feature type="region of interest" description="Disordered" evidence="1">
    <location>
        <begin position="179"/>
        <end position="267"/>
    </location>
</feature>
<sequence>MSIGQVLAATGATTIGAILVKLLDIWGTILGTAVLSVCTSIGAVLILRAVNRTGDKLKAQLTAMVPAARRTGAGQDATIPLDPNHVAATAAIPTAAELAALDDETAEIPKDPEEVPVPEGPEDPEEHISKRDSRKRTLIAILISSVLVFGLTFGALYLLGTLTGEPGRFVLPAPQETTTTIIESPSDDSDAETPGTDTGGSATPSDEASESPVEEAPTTGGETPSEDEATSSEPAEEEETTGSGGSEDPTVGQEDLEQELTPSESAS</sequence>
<feature type="transmembrane region" description="Helical" evidence="2">
    <location>
        <begin position="26"/>
        <end position="50"/>
    </location>
</feature>
<feature type="compositionally biased region" description="Acidic residues" evidence="1">
    <location>
        <begin position="224"/>
        <end position="240"/>
    </location>
</feature>
<dbReference type="RefSeq" id="WP_136532524.1">
    <property type="nucleotide sequence ID" value="NZ_STGY01000001.1"/>
</dbReference>
<evidence type="ECO:0000256" key="1">
    <source>
        <dbReference type="SAM" id="MobiDB-lite"/>
    </source>
</evidence>
<keyword evidence="4" id="KW-1185">Reference proteome</keyword>
<keyword evidence="2" id="KW-0812">Transmembrane</keyword>
<feature type="compositionally biased region" description="Acidic residues" evidence="1">
    <location>
        <begin position="114"/>
        <end position="125"/>
    </location>
</feature>
<keyword evidence="2" id="KW-1133">Transmembrane helix</keyword>
<name>A0A4V4HSZ0_9ACTN</name>
<reference evidence="3 4" key="2">
    <citation type="submission" date="2019-05" db="EMBL/GenBank/DDBJ databases">
        <title>Glycomyces buryatensis sp. nov.</title>
        <authorList>
            <person name="Nikitina E."/>
        </authorList>
    </citation>
    <scope>NUCLEOTIDE SEQUENCE [LARGE SCALE GENOMIC DNA]</scope>
    <source>
        <strain evidence="3 4">18</strain>
    </source>
</reference>
<feature type="region of interest" description="Disordered" evidence="1">
    <location>
        <begin position="107"/>
        <end position="132"/>
    </location>
</feature>
<evidence type="ECO:0000256" key="2">
    <source>
        <dbReference type="SAM" id="Phobius"/>
    </source>
</evidence>
<evidence type="ECO:0000313" key="3">
    <source>
        <dbReference type="EMBL" id="THV43526.1"/>
    </source>
</evidence>
<comment type="caution">
    <text evidence="3">The sequence shown here is derived from an EMBL/GenBank/DDBJ whole genome shotgun (WGS) entry which is preliminary data.</text>
</comment>
<keyword evidence="2" id="KW-0472">Membrane</keyword>
<dbReference type="Proteomes" id="UP000308760">
    <property type="component" value="Unassembled WGS sequence"/>
</dbReference>